<organism evidence="4 5">
    <name type="scientific">Dreissena polymorpha</name>
    <name type="common">Zebra mussel</name>
    <name type="synonym">Mytilus polymorpha</name>
    <dbReference type="NCBI Taxonomy" id="45954"/>
    <lineage>
        <taxon>Eukaryota</taxon>
        <taxon>Metazoa</taxon>
        <taxon>Spiralia</taxon>
        <taxon>Lophotrochozoa</taxon>
        <taxon>Mollusca</taxon>
        <taxon>Bivalvia</taxon>
        <taxon>Autobranchia</taxon>
        <taxon>Heteroconchia</taxon>
        <taxon>Euheterodonta</taxon>
        <taxon>Imparidentia</taxon>
        <taxon>Neoheterodontei</taxon>
        <taxon>Myida</taxon>
        <taxon>Dreissenoidea</taxon>
        <taxon>Dreissenidae</taxon>
        <taxon>Dreissena</taxon>
    </lineage>
</organism>
<dbReference type="AlphaFoldDB" id="A0A9D4DST3"/>
<dbReference type="OrthoDB" id="6163149at2759"/>
<evidence type="ECO:0008006" key="6">
    <source>
        <dbReference type="Google" id="ProtNLM"/>
    </source>
</evidence>
<feature type="compositionally biased region" description="Low complexity" evidence="1">
    <location>
        <begin position="73"/>
        <end position="144"/>
    </location>
</feature>
<keyword evidence="2" id="KW-0812">Transmembrane</keyword>
<reference evidence="4" key="2">
    <citation type="submission" date="2020-11" db="EMBL/GenBank/DDBJ databases">
        <authorList>
            <person name="McCartney M.A."/>
            <person name="Auch B."/>
            <person name="Kono T."/>
            <person name="Mallez S."/>
            <person name="Becker A."/>
            <person name="Gohl D.M."/>
            <person name="Silverstein K.A.T."/>
            <person name="Koren S."/>
            <person name="Bechman K.B."/>
            <person name="Herman A."/>
            <person name="Abrahante J.E."/>
            <person name="Garbe J."/>
        </authorList>
    </citation>
    <scope>NUCLEOTIDE SEQUENCE</scope>
    <source>
        <strain evidence="4">Duluth1</strain>
        <tissue evidence="4">Whole animal</tissue>
    </source>
</reference>
<proteinExistence type="predicted"/>
<evidence type="ECO:0000313" key="5">
    <source>
        <dbReference type="Proteomes" id="UP000828390"/>
    </source>
</evidence>
<evidence type="ECO:0000313" key="4">
    <source>
        <dbReference type="EMBL" id="KAH3754761.1"/>
    </source>
</evidence>
<feature type="compositionally biased region" description="Low complexity" evidence="1">
    <location>
        <begin position="151"/>
        <end position="176"/>
    </location>
</feature>
<evidence type="ECO:0000256" key="3">
    <source>
        <dbReference type="SAM" id="SignalP"/>
    </source>
</evidence>
<keyword evidence="3" id="KW-0732">Signal</keyword>
<protein>
    <recommendedName>
        <fullName evidence="6">EGF-like domain-containing protein</fullName>
    </recommendedName>
</protein>
<name>A0A9D4DST3_DREPO</name>
<feature type="chain" id="PRO_5039257818" description="EGF-like domain-containing protein" evidence="3">
    <location>
        <begin position="28"/>
        <end position="307"/>
    </location>
</feature>
<gene>
    <name evidence="4" type="ORF">DPMN_189442</name>
</gene>
<sequence length="307" mass="33075">MALVFLQRSLMLVALLCLLCAARDTYSHGSSELNSTIVSMNYENENLITTTVDVFNDENIAFETTTILNTTTTATTTTTTPTNTTTNTTTTQESTTSNGKKTEKTTTTTTATQTTTTTTPATSITTTSTPATASTAKPSTTSTKQTEKTTETAPPTTASTPTTTTTTATTPTTTSTFLPQRTKYPVLNQTIEGGCPLGYELQEEEALGHVCMHQCESLTCENMGQCIVQIGDNMLSSAVCRCTEESDVVYSGPTCAERHMAPQRERAIILGVLITIVGLLLLIAVCACYSLKKHRHSFRHNHHDNNL</sequence>
<dbReference type="Proteomes" id="UP000828390">
    <property type="component" value="Unassembled WGS sequence"/>
</dbReference>
<feature type="region of interest" description="Disordered" evidence="1">
    <location>
        <begin position="73"/>
        <end position="176"/>
    </location>
</feature>
<evidence type="ECO:0000256" key="2">
    <source>
        <dbReference type="SAM" id="Phobius"/>
    </source>
</evidence>
<evidence type="ECO:0000256" key="1">
    <source>
        <dbReference type="SAM" id="MobiDB-lite"/>
    </source>
</evidence>
<keyword evidence="5" id="KW-1185">Reference proteome</keyword>
<reference evidence="4" key="1">
    <citation type="journal article" date="2019" name="bioRxiv">
        <title>The Genome of the Zebra Mussel, Dreissena polymorpha: A Resource for Invasive Species Research.</title>
        <authorList>
            <person name="McCartney M.A."/>
            <person name="Auch B."/>
            <person name="Kono T."/>
            <person name="Mallez S."/>
            <person name="Zhang Y."/>
            <person name="Obille A."/>
            <person name="Becker A."/>
            <person name="Abrahante J.E."/>
            <person name="Garbe J."/>
            <person name="Badalamenti J.P."/>
            <person name="Herman A."/>
            <person name="Mangelson H."/>
            <person name="Liachko I."/>
            <person name="Sullivan S."/>
            <person name="Sone E.D."/>
            <person name="Koren S."/>
            <person name="Silverstein K.A.T."/>
            <person name="Beckman K.B."/>
            <person name="Gohl D.M."/>
        </authorList>
    </citation>
    <scope>NUCLEOTIDE SEQUENCE</scope>
    <source>
        <strain evidence="4">Duluth1</strain>
        <tissue evidence="4">Whole animal</tissue>
    </source>
</reference>
<comment type="caution">
    <text evidence="4">The sequence shown here is derived from an EMBL/GenBank/DDBJ whole genome shotgun (WGS) entry which is preliminary data.</text>
</comment>
<feature type="signal peptide" evidence="3">
    <location>
        <begin position="1"/>
        <end position="27"/>
    </location>
</feature>
<accession>A0A9D4DST3</accession>
<dbReference type="EMBL" id="JAIWYP010000010">
    <property type="protein sequence ID" value="KAH3754761.1"/>
    <property type="molecule type" value="Genomic_DNA"/>
</dbReference>
<keyword evidence="2" id="KW-1133">Transmembrane helix</keyword>
<keyword evidence="2" id="KW-0472">Membrane</keyword>
<feature type="transmembrane region" description="Helical" evidence="2">
    <location>
        <begin position="267"/>
        <end position="291"/>
    </location>
</feature>